<dbReference type="Gene3D" id="3.40.630.30">
    <property type="match status" value="1"/>
</dbReference>
<dbReference type="AlphaFoldDB" id="A0A223S7N1"/>
<dbReference type="Pfam" id="PF00583">
    <property type="entry name" value="Acetyltransf_1"/>
    <property type="match status" value="1"/>
</dbReference>
<protein>
    <submittedName>
        <fullName evidence="5">N-acetyltransferase</fullName>
    </submittedName>
</protein>
<dbReference type="GO" id="GO:0016747">
    <property type="term" value="F:acyltransferase activity, transferring groups other than amino-acyl groups"/>
    <property type="evidence" value="ECO:0007669"/>
    <property type="project" value="InterPro"/>
</dbReference>
<dbReference type="InterPro" id="IPR016181">
    <property type="entry name" value="Acyl_CoA_acyltransferase"/>
</dbReference>
<dbReference type="CDD" id="cd04301">
    <property type="entry name" value="NAT_SF"/>
    <property type="match status" value="1"/>
</dbReference>
<evidence type="ECO:0000256" key="1">
    <source>
        <dbReference type="ARBA" id="ARBA00022679"/>
    </source>
</evidence>
<name>A0A223S7N1_9ACTN</name>
<keyword evidence="2" id="KW-0012">Acyltransferase</keyword>
<dbReference type="PROSITE" id="PS51186">
    <property type="entry name" value="GNAT"/>
    <property type="match status" value="1"/>
</dbReference>
<evidence type="ECO:0000256" key="3">
    <source>
        <dbReference type="SAM" id="MobiDB-lite"/>
    </source>
</evidence>
<dbReference type="PANTHER" id="PTHR43877">
    <property type="entry name" value="AMINOALKYLPHOSPHONATE N-ACETYLTRANSFERASE-RELATED-RELATED"/>
    <property type="match status" value="1"/>
</dbReference>
<organism evidence="5 6">
    <name type="scientific">Nocardiopsis gilva YIM 90087</name>
    <dbReference type="NCBI Taxonomy" id="1235441"/>
    <lineage>
        <taxon>Bacteria</taxon>
        <taxon>Bacillati</taxon>
        <taxon>Actinomycetota</taxon>
        <taxon>Actinomycetes</taxon>
        <taxon>Streptosporangiales</taxon>
        <taxon>Nocardiopsidaceae</taxon>
        <taxon>Nocardiopsis</taxon>
    </lineage>
</organism>
<dbReference type="Proteomes" id="UP000215005">
    <property type="component" value="Chromosome"/>
</dbReference>
<sequence length="197" mass="21188">MGVCEPGHMSDSSPREGGGRGRDCGTPVITPATLDDAEAVGEIHATAWRVAYRGLFAPEYLAAMARQQRTKWLPVIAGLGGSGDVLLVARIDGRALAFGYAGPSPTRTGVAEIFAFYSHPDAWGSGLAGQLMDAVLAHLSAAGFRHVHAWTLRDTPQSHRFYSKCGFRASGVHRRRVMGDGYPHEHVEYEVFVSPSP</sequence>
<evidence type="ECO:0000256" key="2">
    <source>
        <dbReference type="ARBA" id="ARBA00023315"/>
    </source>
</evidence>
<evidence type="ECO:0000259" key="4">
    <source>
        <dbReference type="PROSITE" id="PS51186"/>
    </source>
</evidence>
<dbReference type="SUPFAM" id="SSF55729">
    <property type="entry name" value="Acyl-CoA N-acyltransferases (Nat)"/>
    <property type="match status" value="1"/>
</dbReference>
<dbReference type="EMBL" id="CP022753">
    <property type="protein sequence ID" value="ASU84147.1"/>
    <property type="molecule type" value="Genomic_DNA"/>
</dbReference>
<reference evidence="5 6" key="1">
    <citation type="submission" date="2017-08" db="EMBL/GenBank/DDBJ databases">
        <title>The complete genome sequence of Nocardiopsis gilva YIM 90087.</title>
        <authorList>
            <person name="Yin M."/>
            <person name="Tang S."/>
        </authorList>
    </citation>
    <scope>NUCLEOTIDE SEQUENCE [LARGE SCALE GENOMIC DNA]</scope>
    <source>
        <strain evidence="5 6">YIM 90087</strain>
    </source>
</reference>
<gene>
    <name evidence="5" type="ORF">CDO52_16335</name>
</gene>
<dbReference type="InterPro" id="IPR000182">
    <property type="entry name" value="GNAT_dom"/>
</dbReference>
<dbReference type="InterPro" id="IPR050832">
    <property type="entry name" value="Bact_Acetyltransf"/>
</dbReference>
<keyword evidence="1 5" id="KW-0808">Transferase</keyword>
<accession>A0A223S7N1</accession>
<proteinExistence type="predicted"/>
<evidence type="ECO:0000313" key="5">
    <source>
        <dbReference type="EMBL" id="ASU84147.1"/>
    </source>
</evidence>
<keyword evidence="6" id="KW-1185">Reference proteome</keyword>
<feature type="region of interest" description="Disordered" evidence="3">
    <location>
        <begin position="1"/>
        <end position="28"/>
    </location>
</feature>
<dbReference type="KEGG" id="ngv:CDO52_16335"/>
<feature type="domain" description="N-acetyltransferase" evidence="4">
    <location>
        <begin position="27"/>
        <end position="194"/>
    </location>
</feature>
<evidence type="ECO:0000313" key="6">
    <source>
        <dbReference type="Proteomes" id="UP000215005"/>
    </source>
</evidence>
<feature type="compositionally biased region" description="Basic and acidic residues" evidence="3">
    <location>
        <begin position="13"/>
        <end position="23"/>
    </location>
</feature>